<proteinExistence type="inferred from homology"/>
<dbReference type="UniPathway" id="UPA00056">
    <property type="reaction ID" value="UER00095"/>
</dbReference>
<evidence type="ECO:0000256" key="8">
    <source>
        <dbReference type="ARBA" id="ARBA00023229"/>
    </source>
</evidence>
<dbReference type="InterPro" id="IPR020555">
    <property type="entry name" value="MECDP_synthase_CS"/>
</dbReference>
<dbReference type="InterPro" id="IPR003526">
    <property type="entry name" value="MECDP_synthase"/>
</dbReference>
<dbReference type="AlphaFoldDB" id="A0A6J6GTX1"/>
<dbReference type="GO" id="GO:0046872">
    <property type="term" value="F:metal ion binding"/>
    <property type="evidence" value="ECO:0007669"/>
    <property type="project" value="UniProtKB-KW"/>
</dbReference>
<dbReference type="SUPFAM" id="SSF53448">
    <property type="entry name" value="Nucleotide-diphospho-sugar transferases"/>
    <property type="match status" value="1"/>
</dbReference>
<evidence type="ECO:0000256" key="7">
    <source>
        <dbReference type="ARBA" id="ARBA00022723"/>
    </source>
</evidence>
<name>A0A6J6GTX1_9ZZZZ</name>
<organism evidence="12">
    <name type="scientific">freshwater metagenome</name>
    <dbReference type="NCBI Taxonomy" id="449393"/>
    <lineage>
        <taxon>unclassified sequences</taxon>
        <taxon>metagenomes</taxon>
        <taxon>ecological metagenomes</taxon>
    </lineage>
</organism>
<gene>
    <name evidence="12" type="ORF">UFOPK1795_01286</name>
</gene>
<dbReference type="HAMAP" id="MF_00107">
    <property type="entry name" value="IspF"/>
    <property type="match status" value="1"/>
</dbReference>
<keyword evidence="8" id="KW-0414">Isoprene biosynthesis</keyword>
<comment type="pathway">
    <text evidence="3">Isoprenoid biosynthesis; isopentenyl diphosphate biosynthesis via DXP pathway; isopentenyl diphosphate from 1-deoxy-D-xylulose 5-phosphate: step 4/6.</text>
</comment>
<evidence type="ECO:0000256" key="3">
    <source>
        <dbReference type="ARBA" id="ARBA00004709"/>
    </source>
</evidence>
<dbReference type="GO" id="GO:0008685">
    <property type="term" value="F:2-C-methyl-D-erythritol 2,4-cyclodiphosphate synthase activity"/>
    <property type="evidence" value="ECO:0007669"/>
    <property type="project" value="UniProtKB-EC"/>
</dbReference>
<keyword evidence="7" id="KW-0479">Metal-binding</keyword>
<dbReference type="InterPro" id="IPR029044">
    <property type="entry name" value="Nucleotide-diphossugar_trans"/>
</dbReference>
<evidence type="ECO:0000256" key="6">
    <source>
        <dbReference type="ARBA" id="ARBA00022695"/>
    </source>
</evidence>
<keyword evidence="5" id="KW-0808">Transferase</keyword>
<dbReference type="Pfam" id="PF02542">
    <property type="entry name" value="YgbB"/>
    <property type="match status" value="1"/>
</dbReference>
<evidence type="ECO:0000256" key="2">
    <source>
        <dbReference type="ARBA" id="ARBA00001968"/>
    </source>
</evidence>
<dbReference type="Gene3D" id="3.30.1330.50">
    <property type="entry name" value="2-C-methyl-D-erythritol 2,4-cyclodiphosphate synthase"/>
    <property type="match status" value="1"/>
</dbReference>
<evidence type="ECO:0000259" key="11">
    <source>
        <dbReference type="Pfam" id="PF02542"/>
    </source>
</evidence>
<accession>A0A6J6GTX1</accession>
<evidence type="ECO:0000256" key="5">
    <source>
        <dbReference type="ARBA" id="ARBA00022679"/>
    </source>
</evidence>
<reference evidence="12" key="1">
    <citation type="submission" date="2020-05" db="EMBL/GenBank/DDBJ databases">
        <authorList>
            <person name="Chiriac C."/>
            <person name="Salcher M."/>
            <person name="Ghai R."/>
            <person name="Kavagutti S V."/>
        </authorList>
    </citation>
    <scope>NUCLEOTIDE SEQUENCE</scope>
</reference>
<dbReference type="GO" id="GO:0016114">
    <property type="term" value="P:terpenoid biosynthetic process"/>
    <property type="evidence" value="ECO:0007669"/>
    <property type="project" value="InterPro"/>
</dbReference>
<dbReference type="EMBL" id="CAEZUG010000113">
    <property type="protein sequence ID" value="CAB4602524.1"/>
    <property type="molecule type" value="Genomic_DNA"/>
</dbReference>
<evidence type="ECO:0000313" key="12">
    <source>
        <dbReference type="EMBL" id="CAB4602524.1"/>
    </source>
</evidence>
<dbReference type="Pfam" id="PF01128">
    <property type="entry name" value="IspD"/>
    <property type="match status" value="1"/>
</dbReference>
<dbReference type="PROSITE" id="PS01350">
    <property type="entry name" value="ISPF"/>
    <property type="match status" value="1"/>
</dbReference>
<feature type="domain" description="2-C-methyl-D-erythritol 2,4-cyclodiphosphate synthase" evidence="11">
    <location>
        <begin position="70"/>
        <end position="220"/>
    </location>
</feature>
<evidence type="ECO:0000256" key="10">
    <source>
        <dbReference type="ARBA" id="ARBA00023268"/>
    </source>
</evidence>
<keyword evidence="6" id="KW-0548">Nucleotidyltransferase</keyword>
<dbReference type="EC" id="4.6.1.12" evidence="4"/>
<dbReference type="CDD" id="cd00554">
    <property type="entry name" value="MECDP_synthase"/>
    <property type="match status" value="1"/>
</dbReference>
<protein>
    <recommendedName>
        <fullName evidence="4">2-C-methyl-D-erythritol 2,4-cyclodiphosphate synthase</fullName>
        <ecNumber evidence="4">4.6.1.12</ecNumber>
    </recommendedName>
</protein>
<keyword evidence="10" id="KW-0511">Multifunctional enzyme</keyword>
<dbReference type="Gene3D" id="3.90.550.10">
    <property type="entry name" value="Spore Coat Polysaccharide Biosynthesis Protein SpsA, Chain A"/>
    <property type="match status" value="1"/>
</dbReference>
<dbReference type="FunFam" id="3.30.1330.50:FF:000003">
    <property type="entry name" value="2-C-methyl-D-erythritol 2,4-cyclodiphosphate synthase"/>
    <property type="match status" value="1"/>
</dbReference>
<evidence type="ECO:0000256" key="1">
    <source>
        <dbReference type="ARBA" id="ARBA00000200"/>
    </source>
</evidence>
<dbReference type="SUPFAM" id="SSF69765">
    <property type="entry name" value="IpsF-like"/>
    <property type="match status" value="1"/>
</dbReference>
<dbReference type="GO" id="GO:0070567">
    <property type="term" value="F:cytidylyltransferase activity"/>
    <property type="evidence" value="ECO:0007669"/>
    <property type="project" value="InterPro"/>
</dbReference>
<comment type="cofactor">
    <cofactor evidence="2">
        <name>a divalent metal cation</name>
        <dbReference type="ChEBI" id="CHEBI:60240"/>
    </cofactor>
</comment>
<dbReference type="NCBIfam" id="TIGR00151">
    <property type="entry name" value="ispF"/>
    <property type="match status" value="1"/>
</dbReference>
<dbReference type="InterPro" id="IPR036571">
    <property type="entry name" value="MECDP_synthase_sf"/>
</dbReference>
<sequence>MSVQTPQGFLTRSLRQAHVTNSEATDDGALIEANGGKVRVITGEERALKITNPADLNTALFYLGFNPSYRTGIGTDAHAFGVARPLWLAGLFWPDQDGVDGHSDGDVAAHAICDALFAATALGDLGSNFGTERPEYAGASGVQLLQETLQIIDRAGYLISNVTVQIIGNRPKMQSRRAEAIAALSQALGGAVVWLSATTTDGMGLTGEGKGIAAIASALVFKR</sequence>
<evidence type="ECO:0000256" key="9">
    <source>
        <dbReference type="ARBA" id="ARBA00023239"/>
    </source>
</evidence>
<comment type="catalytic activity">
    <reaction evidence="1">
        <text>4-CDP-2-C-methyl-D-erythritol 2-phosphate = 2-C-methyl-D-erythritol 2,4-cyclic diphosphate + CMP</text>
        <dbReference type="Rhea" id="RHEA:23864"/>
        <dbReference type="ChEBI" id="CHEBI:57919"/>
        <dbReference type="ChEBI" id="CHEBI:58483"/>
        <dbReference type="ChEBI" id="CHEBI:60377"/>
        <dbReference type="EC" id="4.6.1.12"/>
    </reaction>
</comment>
<dbReference type="PANTHER" id="PTHR43181">
    <property type="entry name" value="2-C-METHYL-D-ERYTHRITOL 2,4-CYCLODIPHOSPHATE SYNTHASE, CHLOROPLASTIC"/>
    <property type="match status" value="1"/>
</dbReference>
<dbReference type="GO" id="GO:0019288">
    <property type="term" value="P:isopentenyl diphosphate biosynthetic process, methylerythritol 4-phosphate pathway"/>
    <property type="evidence" value="ECO:0007669"/>
    <property type="project" value="UniProtKB-UniPathway"/>
</dbReference>
<evidence type="ECO:0000256" key="4">
    <source>
        <dbReference type="ARBA" id="ARBA00012579"/>
    </source>
</evidence>
<dbReference type="InterPro" id="IPR034683">
    <property type="entry name" value="IspD/TarI"/>
</dbReference>
<dbReference type="PANTHER" id="PTHR43181:SF1">
    <property type="entry name" value="2-C-METHYL-D-ERYTHRITOL 2,4-CYCLODIPHOSPHATE SYNTHASE, CHLOROPLASTIC"/>
    <property type="match status" value="1"/>
</dbReference>
<keyword evidence="9" id="KW-0456">Lyase</keyword>